<reference evidence="1 2" key="1">
    <citation type="journal article" date="2003" name="DNA Res.">
        <title>Complete genome structure of Gloeobacter violaceus PCC 7421, a cyanobacterium that lacks thylakoids.</title>
        <authorList>
            <person name="Nakamura Y."/>
            <person name="Kaneko T."/>
            <person name="Sato S."/>
            <person name="Mimuro M."/>
            <person name="Miyashita H."/>
            <person name="Tsuchiya T."/>
            <person name="Sasamoto S."/>
            <person name="Watanabe A."/>
            <person name="Kawashima K."/>
            <person name="Kishida Y."/>
            <person name="Kiyokawa C."/>
            <person name="Kohara M."/>
            <person name="Matsumoto M."/>
            <person name="Matsuno A."/>
            <person name="Nakazaki N."/>
            <person name="Shimpo S."/>
            <person name="Takeuchi C."/>
            <person name="Yamada M."/>
            <person name="Tabata S."/>
        </authorList>
    </citation>
    <scope>NUCLEOTIDE SEQUENCE [LARGE SCALE GENOMIC DNA]</scope>
    <source>
        <strain evidence="2">ATCC 29082 / PCC 7421</strain>
    </source>
</reference>
<evidence type="ECO:0000313" key="1">
    <source>
        <dbReference type="EMBL" id="BAC90844.1"/>
    </source>
</evidence>
<dbReference type="EMBL" id="BA000045">
    <property type="protein sequence ID" value="BAC90844.1"/>
    <property type="molecule type" value="Genomic_DNA"/>
</dbReference>
<dbReference type="HOGENOM" id="CLU_2633075_0_0_3"/>
<accession>Q7NCS5</accession>
<keyword evidence="2" id="KW-1185">Reference proteome</keyword>
<dbReference type="Proteomes" id="UP000000557">
    <property type="component" value="Chromosome"/>
</dbReference>
<reference evidence="1 2" key="2">
    <citation type="journal article" date="2003" name="DNA Res.">
        <title>Complete genome structure of Gloeobacter violaceus PCC 7421, a cyanobacterium that lacks thylakoids (supplement).</title>
        <authorList>
            <person name="Nakamura Y."/>
            <person name="Kaneko T."/>
            <person name="Sato S."/>
            <person name="Mimuro M."/>
            <person name="Miyashita H."/>
            <person name="Tsuchiya T."/>
            <person name="Sasamoto S."/>
            <person name="Watanabe A."/>
            <person name="Kawashima K."/>
            <person name="Kishida Y."/>
            <person name="Kiyokawa C."/>
            <person name="Kohara M."/>
            <person name="Matsumoto M."/>
            <person name="Matsuno A."/>
            <person name="Nakazaki N."/>
            <person name="Shimpo S."/>
            <person name="Takeuchi C."/>
            <person name="Yamada M."/>
            <person name="Tabata S."/>
        </authorList>
    </citation>
    <scope>NUCLEOTIDE SEQUENCE [LARGE SCALE GENOMIC DNA]</scope>
    <source>
        <strain evidence="2">ATCC 29082 / PCC 7421</strain>
    </source>
</reference>
<dbReference type="InParanoid" id="Q7NCS5"/>
<organism evidence="1 2">
    <name type="scientific">Gloeobacter violaceus (strain ATCC 29082 / PCC 7421)</name>
    <dbReference type="NCBI Taxonomy" id="251221"/>
    <lineage>
        <taxon>Bacteria</taxon>
        <taxon>Bacillati</taxon>
        <taxon>Cyanobacteriota</taxon>
        <taxon>Cyanophyceae</taxon>
        <taxon>Gloeobacterales</taxon>
        <taxon>Gloeobacteraceae</taxon>
        <taxon>Gloeobacter</taxon>
    </lineage>
</organism>
<proteinExistence type="predicted"/>
<evidence type="ECO:0000313" key="2">
    <source>
        <dbReference type="Proteomes" id="UP000000557"/>
    </source>
</evidence>
<dbReference type="RefSeq" id="WP_011142897.1">
    <property type="nucleotide sequence ID" value="NC_005125.1"/>
</dbReference>
<dbReference type="EnsemblBacteria" id="BAC90844">
    <property type="protein sequence ID" value="BAC90844"/>
    <property type="gene ID" value="BAC90844"/>
</dbReference>
<gene>
    <name evidence="1" type="ordered locus">gsl2903</name>
</gene>
<dbReference type="OrthoDB" id="9950820at2"/>
<dbReference type="KEGG" id="gvi:gsl2903"/>
<dbReference type="AlphaFoldDB" id="Q7NCS5"/>
<protein>
    <submittedName>
        <fullName evidence="1">Gsl2903 protein</fullName>
    </submittedName>
</protein>
<dbReference type="STRING" id="251221.gene:10760407"/>
<sequence>MPFQRSRSHARPPKLRLPIVFNREECEALTRALQTAIDAASPGSDELALLYTLLRKAERIERKLTRETPTDWDNLDDD</sequence>
<name>Q7NCS5_GLOVI</name>